<gene>
    <name evidence="1" type="ORF">LTR37_007438</name>
</gene>
<proteinExistence type="predicted"/>
<dbReference type="Proteomes" id="UP001281147">
    <property type="component" value="Unassembled WGS sequence"/>
</dbReference>
<accession>A0ACC3NDT5</accession>
<name>A0ACC3NDT5_9PEZI</name>
<comment type="caution">
    <text evidence="1">The sequence shown here is derived from an EMBL/GenBank/DDBJ whole genome shotgun (WGS) entry which is preliminary data.</text>
</comment>
<sequence length="916" mass="101346">MAGSLAARQPSNYEVIDLVSDSDDGSSPAVKQEEQDARFAVDPNADVAPFHTPPEGHGTPGSFNDELPQHVRGGLGMFVNIDGEDIFIPDDFPEEPLEPPVVGAAAGPIAENDHDLPVAIDDDRTLTADDCLQRVLDIFPDISHEHVISLYHGFDQEGDYEILPGQARLDNIIEQLVSGTSYPKQEKGKKALKRKREVSTDDSQIKKWEQENRPPVPNYLKGPMQAMLKAEFPEIPVQYINETLGAQKHLYHAFVALAKAKDGNDGSSRAYSKGRPSTRYADAETIVGISGWPELLDELNAARLRVQVIRAEREAENAKKQAENENLQRAIEAGDTAECSACYDDLPMNRQIHCNGPVAHFTCFDCVTTYIKSEVGDSRCRVLCTAGCGAGFASNQLNLLSDKQLLEKLSQIQQEKDIRDAGLADLEECPFCDYKAILPPVDEDFEFRCANPECEKVSCRRCKSLSHIPQSCEQHVKDNKVNTRHKIEEAMTAALIRSCNKCQRSFIKEYGCNKMSCPSCGNMQCYVCSTTLKDYNHFDQAPAGRAAGGTASKLCPLYDNVEERHEREVKEAEAAARAQVVEENPDVTAEDLEIKVSDAVKKSTSDRIKRAGGHGGVGVHAGYPYLGGAGPPFEAMFRGLEEEDEDMDGGGMLGRLFGDVVGGVVGGAQRRRQDRAAQMARVRRGMQQEQVQRQQEQQRAHYLDIGGVAHHQPAAVPRLGHPNHVQGYIPVLGFQPPAAQAPRPQAANVAAPQPAQGQQALPGGFRGHVPFRHAFDGIFDNFGFGGDAAADLNLLPQPNAAPVQQVPHGLPGANNNGYNNARNFAPHHAHQRHLPPQAMPGAYPGPNPFVREREEPRHFHQLEMLRQQHDQRLQERQRERQEREQETGRAQQRQRQQLAELRQLERDIHQGLQNRN</sequence>
<protein>
    <submittedName>
        <fullName evidence="1">Uncharacterized protein</fullName>
    </submittedName>
</protein>
<dbReference type="EMBL" id="JAUTXU010000052">
    <property type="protein sequence ID" value="KAK3714948.1"/>
    <property type="molecule type" value="Genomic_DNA"/>
</dbReference>
<reference evidence="1" key="1">
    <citation type="submission" date="2023-07" db="EMBL/GenBank/DDBJ databases">
        <title>Black Yeasts Isolated from many extreme environments.</title>
        <authorList>
            <person name="Coleine C."/>
            <person name="Stajich J.E."/>
            <person name="Selbmann L."/>
        </authorList>
    </citation>
    <scope>NUCLEOTIDE SEQUENCE</scope>
    <source>
        <strain evidence="1">CCFEE 5714</strain>
    </source>
</reference>
<organism evidence="1 2">
    <name type="scientific">Vermiconidia calcicola</name>
    <dbReference type="NCBI Taxonomy" id="1690605"/>
    <lineage>
        <taxon>Eukaryota</taxon>
        <taxon>Fungi</taxon>
        <taxon>Dikarya</taxon>
        <taxon>Ascomycota</taxon>
        <taxon>Pezizomycotina</taxon>
        <taxon>Dothideomycetes</taxon>
        <taxon>Dothideomycetidae</taxon>
        <taxon>Mycosphaerellales</taxon>
        <taxon>Extremaceae</taxon>
        <taxon>Vermiconidia</taxon>
    </lineage>
</organism>
<evidence type="ECO:0000313" key="1">
    <source>
        <dbReference type="EMBL" id="KAK3714948.1"/>
    </source>
</evidence>
<keyword evidence="2" id="KW-1185">Reference proteome</keyword>
<evidence type="ECO:0000313" key="2">
    <source>
        <dbReference type="Proteomes" id="UP001281147"/>
    </source>
</evidence>